<dbReference type="Pfam" id="PF03313">
    <property type="entry name" value="SDH_alpha"/>
    <property type="match status" value="1"/>
</dbReference>
<evidence type="ECO:0000259" key="13">
    <source>
        <dbReference type="Pfam" id="PF03315"/>
    </source>
</evidence>
<keyword evidence="7" id="KW-0479">Metal-binding</keyword>
<dbReference type="GO" id="GO:0046872">
    <property type="term" value="F:metal ion binding"/>
    <property type="evidence" value="ECO:0007669"/>
    <property type="project" value="UniProtKB-KW"/>
</dbReference>
<evidence type="ECO:0000256" key="3">
    <source>
        <dbReference type="ARBA" id="ARBA00008636"/>
    </source>
</evidence>
<keyword evidence="8" id="KW-0408">Iron</keyword>
<reference evidence="14 15" key="1">
    <citation type="submission" date="2016-10" db="EMBL/GenBank/DDBJ databases">
        <authorList>
            <person name="de Groot N.N."/>
        </authorList>
    </citation>
    <scope>NUCLEOTIDE SEQUENCE [LARGE SCALE GENOMIC DNA]</scope>
    <source>
        <strain evidence="14 15">DSM 19886</strain>
    </source>
</reference>
<dbReference type="OrthoDB" id="9805537at2"/>
<keyword evidence="6" id="KW-0004">4Fe-4S</keyword>
<feature type="domain" description="Serine dehydratase-like alpha subunit" evidence="12">
    <location>
        <begin position="242"/>
        <end position="501"/>
    </location>
</feature>
<sequence>MKSYPSIFNDVIGPVMRGPSSSHCAAALRIGRICRDLMNDDISEVYIEFDPNGSLATTHSGQGSDMGLFGGLLGWNADDERLKDYEFHMQQAGIKATIDIHPIGATHPNTYKITLKNKNKNHQVIGLSTGGGMIEIIEIDQVQVSMIGDFYTTLVYADHTYDILETIKNLNLGEAILPNESSPYILVNSKEEDQQKLLKKLAHNKDVKSAIRICPVLPIKSRKGLSVPFITVEEMLKYNEGKDLNLWQLAIAYEKARGNISSQEVKDKMGEIVDIMQTSITHGLNGTHYKDRILGSQSLLFKKNMKEKKLVPGDVLNNSIMYTSAMMEVKSSMGVIVAAPTAGSCGALPGTIIGTATTLGLTREKMVQAMLAAGLIGVFITAHATFSAEVGGCMGECGSASGMAASGVVVLKDGTLQQSLAAASMALQSSLGLICDTVADRVEAPCLNRNVMAASTAISSANMALSDYDQVIPLDEVIETMKKVGDAIPHTLRCTGLGGLAITKTAKAIEARLNKNKADTKLGPFKYC</sequence>
<dbReference type="EC" id="4.3.1.17" evidence="4"/>
<evidence type="ECO:0000256" key="7">
    <source>
        <dbReference type="ARBA" id="ARBA00022723"/>
    </source>
</evidence>
<dbReference type="GO" id="GO:0003941">
    <property type="term" value="F:L-serine ammonia-lyase activity"/>
    <property type="evidence" value="ECO:0007669"/>
    <property type="project" value="UniProtKB-EC"/>
</dbReference>
<dbReference type="AlphaFoldDB" id="A0A1G9KJL1"/>
<evidence type="ECO:0000313" key="15">
    <source>
        <dbReference type="Proteomes" id="UP000199440"/>
    </source>
</evidence>
<keyword evidence="9" id="KW-0411">Iron-sulfur</keyword>
<gene>
    <name evidence="14" type="ORF">SAMN04488514_1011013</name>
</gene>
<keyword evidence="10" id="KW-0456">Lyase</keyword>
<evidence type="ECO:0000256" key="1">
    <source>
        <dbReference type="ARBA" id="ARBA00001966"/>
    </source>
</evidence>
<protein>
    <recommendedName>
        <fullName evidence="4">L-serine ammonia-lyase</fullName>
        <ecNumber evidence="4">4.3.1.17</ecNumber>
    </recommendedName>
</protein>
<feature type="domain" description="Serine dehydratase beta chain" evidence="13">
    <location>
        <begin position="17"/>
        <end position="101"/>
    </location>
</feature>
<comment type="cofactor">
    <cofactor evidence="1">
        <name>[4Fe-4S] cluster</name>
        <dbReference type="ChEBI" id="CHEBI:49883"/>
    </cofactor>
</comment>
<evidence type="ECO:0000256" key="9">
    <source>
        <dbReference type="ARBA" id="ARBA00023014"/>
    </source>
</evidence>
<organism evidence="14 15">
    <name type="scientific">Kriegella aquimaris</name>
    <dbReference type="NCBI Taxonomy" id="192904"/>
    <lineage>
        <taxon>Bacteria</taxon>
        <taxon>Pseudomonadati</taxon>
        <taxon>Bacteroidota</taxon>
        <taxon>Flavobacteriia</taxon>
        <taxon>Flavobacteriales</taxon>
        <taxon>Flavobacteriaceae</taxon>
        <taxon>Kriegella</taxon>
    </lineage>
</organism>
<comment type="pathway">
    <text evidence="2">Carbohydrate biosynthesis; gluconeogenesis.</text>
</comment>
<name>A0A1G9KJL1_9FLAO</name>
<evidence type="ECO:0000256" key="4">
    <source>
        <dbReference type="ARBA" id="ARBA00012093"/>
    </source>
</evidence>
<dbReference type="GO" id="GO:0051539">
    <property type="term" value="F:4 iron, 4 sulfur cluster binding"/>
    <property type="evidence" value="ECO:0007669"/>
    <property type="project" value="UniProtKB-KW"/>
</dbReference>
<dbReference type="PANTHER" id="PTHR30182">
    <property type="entry name" value="L-SERINE DEHYDRATASE"/>
    <property type="match status" value="1"/>
</dbReference>
<evidence type="ECO:0000256" key="5">
    <source>
        <dbReference type="ARBA" id="ARBA00022432"/>
    </source>
</evidence>
<dbReference type="InterPro" id="IPR051318">
    <property type="entry name" value="Fe-S_L-Ser"/>
</dbReference>
<dbReference type="SUPFAM" id="SSF143548">
    <property type="entry name" value="Serine metabolism enzymes domain"/>
    <property type="match status" value="1"/>
</dbReference>
<dbReference type="InterPro" id="IPR005131">
    <property type="entry name" value="Ser_deHydtase_bsu"/>
</dbReference>
<dbReference type="Gene3D" id="3.30.1330.90">
    <property type="entry name" value="D-3-phosphoglycerate dehydrogenase, domain 3"/>
    <property type="match status" value="1"/>
</dbReference>
<proteinExistence type="inferred from homology"/>
<evidence type="ECO:0000256" key="8">
    <source>
        <dbReference type="ARBA" id="ARBA00023004"/>
    </source>
</evidence>
<dbReference type="GO" id="GO:0006094">
    <property type="term" value="P:gluconeogenesis"/>
    <property type="evidence" value="ECO:0007669"/>
    <property type="project" value="UniProtKB-KW"/>
</dbReference>
<dbReference type="RefSeq" id="WP_089885995.1">
    <property type="nucleotide sequence ID" value="NZ_FNGV01000001.1"/>
</dbReference>
<comment type="similarity">
    <text evidence="3">Belongs to the iron-sulfur dependent L-serine dehydratase family.</text>
</comment>
<evidence type="ECO:0000313" key="14">
    <source>
        <dbReference type="EMBL" id="SDL49707.1"/>
    </source>
</evidence>
<dbReference type="InterPro" id="IPR005130">
    <property type="entry name" value="Ser_deHydtase-like_asu"/>
</dbReference>
<dbReference type="Proteomes" id="UP000199440">
    <property type="component" value="Unassembled WGS sequence"/>
</dbReference>
<keyword evidence="15" id="KW-1185">Reference proteome</keyword>
<comment type="catalytic activity">
    <reaction evidence="11">
        <text>L-serine = pyruvate + NH4(+)</text>
        <dbReference type="Rhea" id="RHEA:19169"/>
        <dbReference type="ChEBI" id="CHEBI:15361"/>
        <dbReference type="ChEBI" id="CHEBI:28938"/>
        <dbReference type="ChEBI" id="CHEBI:33384"/>
        <dbReference type="EC" id="4.3.1.17"/>
    </reaction>
</comment>
<dbReference type="PANTHER" id="PTHR30182:SF1">
    <property type="entry name" value="L-SERINE DEHYDRATASE 1"/>
    <property type="match status" value="1"/>
</dbReference>
<evidence type="ECO:0000259" key="12">
    <source>
        <dbReference type="Pfam" id="PF03313"/>
    </source>
</evidence>
<dbReference type="STRING" id="192904.SAMN04488514_1011013"/>
<evidence type="ECO:0000256" key="2">
    <source>
        <dbReference type="ARBA" id="ARBA00004742"/>
    </source>
</evidence>
<evidence type="ECO:0000256" key="11">
    <source>
        <dbReference type="ARBA" id="ARBA00049406"/>
    </source>
</evidence>
<keyword evidence="5" id="KW-0312">Gluconeogenesis</keyword>
<evidence type="ECO:0000256" key="6">
    <source>
        <dbReference type="ARBA" id="ARBA00022485"/>
    </source>
</evidence>
<dbReference type="InterPro" id="IPR029009">
    <property type="entry name" value="ASB_dom_sf"/>
</dbReference>
<accession>A0A1G9KJL1</accession>
<evidence type="ECO:0000256" key="10">
    <source>
        <dbReference type="ARBA" id="ARBA00023239"/>
    </source>
</evidence>
<dbReference type="Pfam" id="PF03315">
    <property type="entry name" value="SDH_beta"/>
    <property type="match status" value="1"/>
</dbReference>
<dbReference type="EMBL" id="FNGV01000001">
    <property type="protein sequence ID" value="SDL49707.1"/>
    <property type="molecule type" value="Genomic_DNA"/>
</dbReference>